<feature type="transmembrane region" description="Helical" evidence="10">
    <location>
        <begin position="183"/>
        <end position="208"/>
    </location>
</feature>
<dbReference type="NCBIfam" id="TIGR00831">
    <property type="entry name" value="a_cpa1"/>
    <property type="match status" value="1"/>
</dbReference>
<dbReference type="GO" id="GO:0015386">
    <property type="term" value="F:potassium:proton antiporter activity"/>
    <property type="evidence" value="ECO:0007669"/>
    <property type="project" value="TreeGrafter"/>
</dbReference>
<reference evidence="12" key="1">
    <citation type="submission" date="2022-09" db="EMBL/GenBank/DDBJ databases">
        <authorList>
            <person name="Yuan C."/>
            <person name="Ke Z."/>
        </authorList>
    </citation>
    <scope>NUCLEOTIDE SEQUENCE</scope>
    <source>
        <strain evidence="12">LB-8</strain>
    </source>
</reference>
<keyword evidence="7 10" id="KW-0406">Ion transport</keyword>
<dbReference type="GO" id="GO:0051453">
    <property type="term" value="P:regulation of intracellular pH"/>
    <property type="evidence" value="ECO:0007669"/>
    <property type="project" value="TreeGrafter"/>
</dbReference>
<feature type="transmembrane region" description="Helical" evidence="10">
    <location>
        <begin position="86"/>
        <end position="107"/>
    </location>
</feature>
<organism evidence="12 13">
    <name type="scientific">Paraflavisolibacter caeni</name>
    <dbReference type="NCBI Taxonomy" id="2982496"/>
    <lineage>
        <taxon>Bacteria</taxon>
        <taxon>Pseudomonadati</taxon>
        <taxon>Bacteroidota</taxon>
        <taxon>Chitinophagia</taxon>
        <taxon>Chitinophagales</taxon>
        <taxon>Chitinophagaceae</taxon>
        <taxon>Paraflavisolibacter</taxon>
    </lineage>
</organism>
<feature type="transmembrane region" description="Helical" evidence="10">
    <location>
        <begin position="29"/>
        <end position="49"/>
    </location>
</feature>
<evidence type="ECO:0000313" key="12">
    <source>
        <dbReference type="EMBL" id="MCU7549690.1"/>
    </source>
</evidence>
<dbReference type="PANTHER" id="PTHR10110:SF86">
    <property type="entry name" value="SODIUM_HYDROGEN EXCHANGER 7"/>
    <property type="match status" value="1"/>
</dbReference>
<gene>
    <name evidence="12" type="ORF">OCK74_11230</name>
</gene>
<keyword evidence="5 10" id="KW-1133">Transmembrane helix</keyword>
<feature type="transmembrane region" description="Helical" evidence="10">
    <location>
        <begin position="228"/>
        <end position="248"/>
    </location>
</feature>
<dbReference type="GO" id="GO:0098719">
    <property type="term" value="P:sodium ion import across plasma membrane"/>
    <property type="evidence" value="ECO:0007669"/>
    <property type="project" value="TreeGrafter"/>
</dbReference>
<dbReference type="Proteomes" id="UP001155483">
    <property type="component" value="Unassembled WGS sequence"/>
</dbReference>
<feature type="transmembrane region" description="Helical" evidence="10">
    <location>
        <begin position="6"/>
        <end position="22"/>
    </location>
</feature>
<accession>A0A9X2XVF0</accession>
<feature type="domain" description="Cation/H+ exchanger transmembrane" evidence="11">
    <location>
        <begin position="13"/>
        <end position="407"/>
    </location>
</feature>
<dbReference type="GO" id="GO:0005886">
    <property type="term" value="C:plasma membrane"/>
    <property type="evidence" value="ECO:0007669"/>
    <property type="project" value="UniProtKB-SubCell"/>
</dbReference>
<sequence length="539" mass="60866">MQSFLTQYVYLILIILALVMIANRLRIAYPIVLVLGGLMLSFMAQFSAITIDPELVFFIFLPPLLYEAAWQVSWKEFWKWRRVITSFAFPIVIITSCVIALISNALIPGFTLALGFLLGGIISPPDAVSATTIMRQVKVPKSLVSIIEGESLLNDASSLIVFRFALAAVVTGQFYFQQAATSFILVIVLGTMIGLLVGAIFYCIHRWLPTTPSIDIVLTLVTPYCMYFAAEHFHFSGVLAVVSGGLLLSSRRQSMLTYQSRIEGVNVWSNMVFVLNGLVFMLIGLQLPSIIQQLGDISLERAIWYGLVISFALILTRLLCALGASIFTRLMSHVITVADPNPGWRGPLIAGWAGMRGVVSLAAALSIPLVIQGGQPFPYRNLILFITFIVILITLVFQGLTLPWLIRKVKLKDNHTPIPGQKQELIIQKKIALTSLQLLEEKYSQERMHNEHLNNLFARMQIDLNFFQQNIEALNYTTENPLTSYQRVYLELLDQQRRLLKEMNHRAEFDEELIRKYLSLIDLEEFKLREKLAHEVDPN</sequence>
<evidence type="ECO:0000256" key="4">
    <source>
        <dbReference type="ARBA" id="ARBA00022692"/>
    </source>
</evidence>
<dbReference type="PANTHER" id="PTHR10110">
    <property type="entry name" value="SODIUM/HYDROGEN EXCHANGER"/>
    <property type="match status" value="1"/>
</dbReference>
<dbReference type="RefSeq" id="WP_279297131.1">
    <property type="nucleotide sequence ID" value="NZ_JAOTIF010000007.1"/>
</dbReference>
<dbReference type="InterPro" id="IPR004705">
    <property type="entry name" value="Cation/H_exchanger_CPA1_bac"/>
</dbReference>
<keyword evidence="10" id="KW-0050">Antiport</keyword>
<keyword evidence="13" id="KW-1185">Reference proteome</keyword>
<comment type="function">
    <text evidence="10">Na(+)/H(+) antiporter that extrudes sodium in exchange for external protons.</text>
</comment>
<evidence type="ECO:0000256" key="1">
    <source>
        <dbReference type="ARBA" id="ARBA00004651"/>
    </source>
</evidence>
<comment type="similarity">
    <text evidence="10">Belongs to the monovalent cation:proton antiporter 1 (CPA1) transporter (TC 2.A.36) family.</text>
</comment>
<keyword evidence="3 10" id="KW-1003">Cell membrane</keyword>
<evidence type="ECO:0000256" key="7">
    <source>
        <dbReference type="ARBA" id="ARBA00023065"/>
    </source>
</evidence>
<evidence type="ECO:0000256" key="8">
    <source>
        <dbReference type="ARBA" id="ARBA00023136"/>
    </source>
</evidence>
<feature type="transmembrane region" description="Helical" evidence="10">
    <location>
        <begin position="348"/>
        <end position="371"/>
    </location>
</feature>
<dbReference type="InterPro" id="IPR018422">
    <property type="entry name" value="Cation/H_exchanger_CPA1"/>
</dbReference>
<feature type="transmembrane region" description="Helical" evidence="10">
    <location>
        <begin position="383"/>
        <end position="406"/>
    </location>
</feature>
<keyword evidence="4 10" id="KW-0812">Transmembrane</keyword>
<feature type="transmembrane region" description="Helical" evidence="10">
    <location>
        <begin position="156"/>
        <end position="176"/>
    </location>
</feature>
<evidence type="ECO:0000256" key="3">
    <source>
        <dbReference type="ARBA" id="ARBA00022475"/>
    </source>
</evidence>
<dbReference type="AlphaFoldDB" id="A0A9X2XVF0"/>
<dbReference type="EMBL" id="JAOTIF010000007">
    <property type="protein sequence ID" value="MCU7549690.1"/>
    <property type="molecule type" value="Genomic_DNA"/>
</dbReference>
<comment type="caution">
    <text evidence="12">The sequence shown here is derived from an EMBL/GenBank/DDBJ whole genome shotgun (WGS) entry which is preliminary data.</text>
</comment>
<evidence type="ECO:0000259" key="11">
    <source>
        <dbReference type="Pfam" id="PF00999"/>
    </source>
</evidence>
<evidence type="ECO:0000313" key="13">
    <source>
        <dbReference type="Proteomes" id="UP001155483"/>
    </source>
</evidence>
<evidence type="ECO:0000256" key="9">
    <source>
        <dbReference type="ARBA" id="ARBA00023201"/>
    </source>
</evidence>
<evidence type="ECO:0000256" key="10">
    <source>
        <dbReference type="RuleBase" id="RU366002"/>
    </source>
</evidence>
<dbReference type="InterPro" id="IPR006153">
    <property type="entry name" value="Cation/H_exchanger_TM"/>
</dbReference>
<feature type="transmembrane region" description="Helical" evidence="10">
    <location>
        <begin position="268"/>
        <end position="291"/>
    </location>
</feature>
<dbReference type="Pfam" id="PF00999">
    <property type="entry name" value="Na_H_Exchanger"/>
    <property type="match status" value="1"/>
</dbReference>
<proteinExistence type="inferred from homology"/>
<comment type="subcellular location">
    <subcellularLocation>
        <location evidence="1 10">Cell membrane</location>
        <topology evidence="1 10">Multi-pass membrane protein</topology>
    </subcellularLocation>
</comment>
<feature type="transmembrane region" description="Helical" evidence="10">
    <location>
        <begin position="55"/>
        <end position="74"/>
    </location>
</feature>
<protein>
    <submittedName>
        <fullName evidence="12">Na+/H+ antiporter</fullName>
    </submittedName>
</protein>
<keyword evidence="8 10" id="KW-0472">Membrane</keyword>
<reference evidence="12" key="2">
    <citation type="submission" date="2023-04" db="EMBL/GenBank/DDBJ databases">
        <title>Paracnuella aquatica gen. nov., sp. nov., a member of the family Chitinophagaceae isolated from a hot spring.</title>
        <authorList>
            <person name="Wang C."/>
        </authorList>
    </citation>
    <scope>NUCLEOTIDE SEQUENCE</scope>
    <source>
        <strain evidence="12">LB-8</strain>
    </source>
</reference>
<evidence type="ECO:0000256" key="5">
    <source>
        <dbReference type="ARBA" id="ARBA00022989"/>
    </source>
</evidence>
<dbReference type="Gene3D" id="6.10.140.1330">
    <property type="match status" value="1"/>
</dbReference>
<feature type="transmembrane region" description="Helical" evidence="10">
    <location>
        <begin position="303"/>
        <end position="327"/>
    </location>
</feature>
<name>A0A9X2XVF0_9BACT</name>
<keyword evidence="2 10" id="KW-0813">Transport</keyword>
<dbReference type="GO" id="GO:0015385">
    <property type="term" value="F:sodium:proton antiporter activity"/>
    <property type="evidence" value="ECO:0007669"/>
    <property type="project" value="InterPro"/>
</dbReference>
<evidence type="ECO:0000256" key="2">
    <source>
        <dbReference type="ARBA" id="ARBA00022448"/>
    </source>
</evidence>
<evidence type="ECO:0000256" key="6">
    <source>
        <dbReference type="ARBA" id="ARBA00023053"/>
    </source>
</evidence>
<keyword evidence="6 10" id="KW-0915">Sodium</keyword>
<keyword evidence="9 10" id="KW-0739">Sodium transport</keyword>